<proteinExistence type="predicted"/>
<dbReference type="GO" id="GO:0008610">
    <property type="term" value="P:lipid biosynthetic process"/>
    <property type="evidence" value="ECO:0007669"/>
    <property type="project" value="InterPro"/>
</dbReference>
<name>X0W4M9_9ZZZZ</name>
<gene>
    <name evidence="1" type="ORF">S01H1_55464</name>
</gene>
<comment type="caution">
    <text evidence="1">The sequence shown here is derived from an EMBL/GenBank/DDBJ whole genome shotgun (WGS) entry which is preliminary data.</text>
</comment>
<reference evidence="1" key="1">
    <citation type="journal article" date="2014" name="Front. Microbiol.">
        <title>High frequency of phylogenetically diverse reductive dehalogenase-homologous genes in deep subseafloor sedimentary metagenomes.</title>
        <authorList>
            <person name="Kawai M."/>
            <person name="Futagami T."/>
            <person name="Toyoda A."/>
            <person name="Takaki Y."/>
            <person name="Nishi S."/>
            <person name="Hori S."/>
            <person name="Arai W."/>
            <person name="Tsubouchi T."/>
            <person name="Morono Y."/>
            <person name="Uchiyama I."/>
            <person name="Ito T."/>
            <person name="Fujiyama A."/>
            <person name="Inagaki F."/>
            <person name="Takami H."/>
        </authorList>
    </citation>
    <scope>NUCLEOTIDE SEQUENCE</scope>
    <source>
        <strain evidence="1">Expedition CK06-06</strain>
    </source>
</reference>
<evidence type="ECO:0000313" key="1">
    <source>
        <dbReference type="EMBL" id="GAG25485.1"/>
    </source>
</evidence>
<dbReference type="InterPro" id="IPR007072">
    <property type="entry name" value="RNMT_CmcI"/>
</dbReference>
<dbReference type="Gene3D" id="3.40.50.150">
    <property type="entry name" value="Vaccinia Virus protein VP39"/>
    <property type="match status" value="1"/>
</dbReference>
<dbReference type="AlphaFoldDB" id="X0W4M9"/>
<organism evidence="1">
    <name type="scientific">marine sediment metagenome</name>
    <dbReference type="NCBI Taxonomy" id="412755"/>
    <lineage>
        <taxon>unclassified sequences</taxon>
        <taxon>metagenomes</taxon>
        <taxon>ecological metagenomes</taxon>
    </lineage>
</organism>
<dbReference type="Pfam" id="PF04989">
    <property type="entry name" value="RMNT_CmcI"/>
    <property type="match status" value="1"/>
</dbReference>
<dbReference type="InterPro" id="IPR029063">
    <property type="entry name" value="SAM-dependent_MTases_sf"/>
</dbReference>
<dbReference type="EMBL" id="BARS01036054">
    <property type="protein sequence ID" value="GAG25485.1"/>
    <property type="molecule type" value="Genomic_DNA"/>
</dbReference>
<protein>
    <submittedName>
        <fullName evidence="1">Uncharacterized protein</fullName>
    </submittedName>
</protein>
<dbReference type="SUPFAM" id="SSF53335">
    <property type="entry name" value="S-adenosyl-L-methionine-dependent methyltransferases"/>
    <property type="match status" value="1"/>
</dbReference>
<accession>X0W4M9</accession>
<sequence length="56" mass="6357">MGSLIYYASLLELLGNGKVIGVDIEIREHNRKVIEKHPMFKRIELIEGSSVSDETK</sequence>
<dbReference type="GO" id="GO:0008168">
    <property type="term" value="F:methyltransferase activity"/>
    <property type="evidence" value="ECO:0007669"/>
    <property type="project" value="InterPro"/>
</dbReference>